<dbReference type="PANTHER" id="PTHR43739:SF5">
    <property type="entry name" value="EXO-ALPHA-SIALIDASE"/>
    <property type="match status" value="1"/>
</dbReference>
<dbReference type="SUPFAM" id="SSF50939">
    <property type="entry name" value="Sialidases"/>
    <property type="match status" value="1"/>
</dbReference>
<dbReference type="EMBL" id="JACOFW010000002">
    <property type="protein sequence ID" value="MBC3806263.1"/>
    <property type="molecule type" value="Genomic_DNA"/>
</dbReference>
<dbReference type="InterPro" id="IPR052025">
    <property type="entry name" value="Xyloglucanase_GH74"/>
</dbReference>
<evidence type="ECO:0008006" key="3">
    <source>
        <dbReference type="Google" id="ProtNLM"/>
    </source>
</evidence>
<protein>
    <recommendedName>
        <fullName evidence="3">Glycosyl hydrolase</fullName>
    </recommendedName>
</protein>
<dbReference type="InterPro" id="IPR036278">
    <property type="entry name" value="Sialidase_sf"/>
</dbReference>
<dbReference type="PANTHER" id="PTHR43739">
    <property type="entry name" value="XYLOGLUCANASE (EUROFUNG)"/>
    <property type="match status" value="1"/>
</dbReference>
<dbReference type="Gene3D" id="2.130.10.10">
    <property type="entry name" value="YVTN repeat-like/Quinoprotein amine dehydrogenase"/>
    <property type="match status" value="4"/>
</dbReference>
<organism evidence="1 2">
    <name type="scientific">Undibacterium seohonense</name>
    <dbReference type="NCBI Taxonomy" id="1344950"/>
    <lineage>
        <taxon>Bacteria</taxon>
        <taxon>Pseudomonadati</taxon>
        <taxon>Pseudomonadota</taxon>
        <taxon>Betaproteobacteria</taxon>
        <taxon>Burkholderiales</taxon>
        <taxon>Oxalobacteraceae</taxon>
        <taxon>Undibacterium</taxon>
    </lineage>
</organism>
<name>A0ABR6X0T3_9BURK</name>
<proteinExistence type="predicted"/>
<dbReference type="SUPFAM" id="SSF110296">
    <property type="entry name" value="Oligoxyloglucan reducing end-specific cellobiohydrolase"/>
    <property type="match status" value="2"/>
</dbReference>
<evidence type="ECO:0000313" key="1">
    <source>
        <dbReference type="EMBL" id="MBC3806263.1"/>
    </source>
</evidence>
<dbReference type="Proteomes" id="UP000648257">
    <property type="component" value="Unassembled WGS sequence"/>
</dbReference>
<reference evidence="1 2" key="1">
    <citation type="submission" date="2020-08" db="EMBL/GenBank/DDBJ databases">
        <title>Novel species isolated from subtropical streams in China.</title>
        <authorList>
            <person name="Lu H."/>
        </authorList>
    </citation>
    <scope>NUCLEOTIDE SEQUENCE [LARGE SCALE GENOMIC DNA]</scope>
    <source>
        <strain evidence="1 2">KACC 16656</strain>
    </source>
</reference>
<dbReference type="RefSeq" id="WP_186921199.1">
    <property type="nucleotide sequence ID" value="NZ_JACOFW010000002.1"/>
</dbReference>
<comment type="caution">
    <text evidence="1">The sequence shown here is derived from an EMBL/GenBank/DDBJ whole genome shotgun (WGS) entry which is preliminary data.</text>
</comment>
<sequence>MNAKKTGKKMSAKSSKLANSTWIKRLLASAFGLSVGVTAFASIANAQIAIGQEVDRPTERARWKAEWRQEGVAVDAQQAKAMGGSLPLEFRKKMLEAAQLERAKWGSMIPSVTSKATALPNVKLSAASESQAAIIQAASSANAWVNIGPNKADVAKNGVILAKSDAGRVTGISINPDNHNDILAAFSGGGLWKTTNGGANWTPLTESLGSLSIGSMAVDPNNRDTIFLGLGDAFDGTGVGVVKSNDGGATWSAPVFLGTSTVVKAISVAPTNSNIVLAATNKGLFRSVNRGNSWTQVSLSTGYGAAPFVWSIVWTGGTNFAVSVAAGAANDDGQVFVTTNNGAFWTKAKFFSVNGCDALNAGRCLAPETSGIGRSTLAAAPSNPNIVYAMAATPAASETDLADILKSTNGGVSWTRLRAGDKPYNVINLEASNMYGMLGGQSWYNQMIKVDPLNENIVYFGGNLAAIKTTDGGQSFTPITNWLGRFNLPYVHADFHGAAIEGSTMIFGTDGGLFKSTDGGATFTDALNIGLSTHLIYSVGSSPASENAVIGGFQDNGTRVRAGSTLTYNQYIGGDGFGSLVHRTNPNLMLGSLYYTRIQKSTNGGVLFSSATTGITGTNNPNTAPFNTGITYWEGPSNADTVFTWTNTRAYKSVNFGSSWTAVGATGLPATGLFIRGVGVAKSNVNVMGIVANGSRVFLTQNGGASWKQAGSLPNSGSSLSKLEFDPTNPTVIYVTSVAADATRSHIWKSINGGVSWTAIESGLPAGVPINTVKVDPTNNNIVYTGTTLGIYRSVDGGTSWARFGSGMPLVEVTDIYTSPDAKLLRVSTFGRGFWQMNK</sequence>
<evidence type="ECO:0000313" key="2">
    <source>
        <dbReference type="Proteomes" id="UP000648257"/>
    </source>
</evidence>
<dbReference type="InterPro" id="IPR015943">
    <property type="entry name" value="WD40/YVTN_repeat-like_dom_sf"/>
</dbReference>
<accession>A0ABR6X0T3</accession>
<dbReference type="CDD" id="cd15482">
    <property type="entry name" value="Sialidase_non-viral"/>
    <property type="match status" value="2"/>
</dbReference>
<gene>
    <name evidence="1" type="ORF">H8K52_02750</name>
</gene>
<keyword evidence="2" id="KW-1185">Reference proteome</keyword>